<dbReference type="Gene3D" id="3.30.310.50">
    <property type="entry name" value="Alpha-D-phosphohexomutase, C-terminal domain"/>
    <property type="match status" value="1"/>
</dbReference>
<dbReference type="GO" id="GO:0005975">
    <property type="term" value="P:carbohydrate metabolic process"/>
    <property type="evidence" value="ECO:0007669"/>
    <property type="project" value="InterPro"/>
</dbReference>
<proteinExistence type="inferred from homology"/>
<evidence type="ECO:0000256" key="4">
    <source>
        <dbReference type="ARBA" id="ARBA00022723"/>
    </source>
</evidence>
<dbReference type="Pfam" id="PF02880">
    <property type="entry name" value="PGM_PMM_III"/>
    <property type="match status" value="1"/>
</dbReference>
<dbReference type="Proteomes" id="UP000886058">
    <property type="component" value="Unassembled WGS sequence"/>
</dbReference>
<accession>A0A7C5HBU9</accession>
<dbReference type="InterPro" id="IPR005846">
    <property type="entry name" value="A-D-PHexomutase_a/b/a-III"/>
</dbReference>
<evidence type="ECO:0000259" key="11">
    <source>
        <dbReference type="Pfam" id="PF02880"/>
    </source>
</evidence>
<reference evidence="12" key="1">
    <citation type="journal article" date="2020" name="mSystems">
        <title>Genome- and Community-Level Interaction Insights into Carbon Utilization and Element Cycling Functions of Hydrothermarchaeota in Hydrothermal Sediment.</title>
        <authorList>
            <person name="Zhou Z."/>
            <person name="Liu Y."/>
            <person name="Xu W."/>
            <person name="Pan J."/>
            <person name="Luo Z.H."/>
            <person name="Li M."/>
        </authorList>
    </citation>
    <scope>NUCLEOTIDE SEQUENCE [LARGE SCALE GENOMIC DNA]</scope>
    <source>
        <strain evidence="12">HyVt-633</strain>
    </source>
</reference>
<evidence type="ECO:0000259" key="8">
    <source>
        <dbReference type="Pfam" id="PF00408"/>
    </source>
</evidence>
<dbReference type="Pfam" id="PF02879">
    <property type="entry name" value="PGM_PMM_II"/>
    <property type="match status" value="1"/>
</dbReference>
<evidence type="ECO:0000313" key="12">
    <source>
        <dbReference type="EMBL" id="HHE31939.1"/>
    </source>
</evidence>
<dbReference type="InterPro" id="IPR005843">
    <property type="entry name" value="A-D-PHexomutase_C"/>
</dbReference>
<dbReference type="InterPro" id="IPR036900">
    <property type="entry name" value="A-D-PHexomutase_C_sf"/>
</dbReference>
<evidence type="ECO:0000256" key="7">
    <source>
        <dbReference type="RuleBase" id="RU004326"/>
    </source>
</evidence>
<dbReference type="SUPFAM" id="SSF53738">
    <property type="entry name" value="Phosphoglucomutase, first 3 domains"/>
    <property type="match status" value="2"/>
</dbReference>
<evidence type="ECO:0000256" key="5">
    <source>
        <dbReference type="ARBA" id="ARBA00022842"/>
    </source>
</evidence>
<dbReference type="InterPro" id="IPR016066">
    <property type="entry name" value="A-D-PHexomutase_CS"/>
</dbReference>
<evidence type="ECO:0000259" key="9">
    <source>
        <dbReference type="Pfam" id="PF02878"/>
    </source>
</evidence>
<dbReference type="InterPro" id="IPR016055">
    <property type="entry name" value="A-D-PHexomutase_a/b/a-I/II/III"/>
</dbReference>
<feature type="domain" description="Alpha-D-phosphohexomutase C-terminal" evidence="8">
    <location>
        <begin position="413"/>
        <end position="453"/>
    </location>
</feature>
<evidence type="ECO:0000256" key="2">
    <source>
        <dbReference type="ARBA" id="ARBA00010231"/>
    </source>
</evidence>
<protein>
    <submittedName>
        <fullName evidence="12">Phosphoglucomutase/phosphomannomutase family protein</fullName>
    </submittedName>
</protein>
<comment type="similarity">
    <text evidence="2 7">Belongs to the phosphohexose mutase family.</text>
</comment>
<dbReference type="InterPro" id="IPR005841">
    <property type="entry name" value="Alpha-D-phosphohexomutase_SF"/>
</dbReference>
<comment type="cofactor">
    <cofactor evidence="1">
        <name>Mg(2+)</name>
        <dbReference type="ChEBI" id="CHEBI:18420"/>
    </cofactor>
</comment>
<name>A0A7C5HBU9_9CHLB</name>
<keyword evidence="6" id="KW-0413">Isomerase</keyword>
<keyword evidence="5 7" id="KW-0460">Magnesium</keyword>
<dbReference type="PROSITE" id="PS00710">
    <property type="entry name" value="PGM_PMM"/>
    <property type="match status" value="1"/>
</dbReference>
<dbReference type="Pfam" id="PF00408">
    <property type="entry name" value="PGM_PMM_IV"/>
    <property type="match status" value="1"/>
</dbReference>
<dbReference type="EMBL" id="DRSQ01000100">
    <property type="protein sequence ID" value="HHE31939.1"/>
    <property type="molecule type" value="Genomic_DNA"/>
</dbReference>
<dbReference type="PANTHER" id="PTHR45745:SF1">
    <property type="entry name" value="PHOSPHOGLUCOMUTASE 2B-RELATED"/>
    <property type="match status" value="1"/>
</dbReference>
<organism evidence="12">
    <name type="scientific">Chlorobaculum parvum</name>
    <dbReference type="NCBI Taxonomy" id="274539"/>
    <lineage>
        <taxon>Bacteria</taxon>
        <taxon>Pseudomonadati</taxon>
        <taxon>Chlorobiota</taxon>
        <taxon>Chlorobiia</taxon>
        <taxon>Chlorobiales</taxon>
        <taxon>Chlorobiaceae</taxon>
        <taxon>Chlorobaculum</taxon>
    </lineage>
</organism>
<evidence type="ECO:0000256" key="1">
    <source>
        <dbReference type="ARBA" id="ARBA00001946"/>
    </source>
</evidence>
<sequence length="460" mass="50865">MQVKFGTDGWRAIIAKEYTYDNLKLAALASGAYFLSHPDKANGVCVGYDTRFMSKEFAEYTAEVLSSMGLKVFLADSFVSTPAVSLYTRDKQLAGGVMITASHNPPQYNGFKVKASFGGPANPEVIDQIEQNLLTVDPETTVTPAPNLITMTDIKSHYVSYLEVQLDLKTIRESGLKIAHNAMYGAGQDMITRLFDESMVNCYHCTLNPGFNGINPEPIPKYIGDFVAFFKEVETDVAIVNDGDADRVGMLDEKGDFVDSHKLFAIILKYLVEQKGQRGEVAKTFALTDVIDKLCQKHDLKMHLLPVGFKHVSRLMTTNDILIGGEESGGIGITSFLPERDGVYIGLLILEIMALRQKTLTGLVEELYDEFGFFSYNRLDLHVAEEKKNAIISAATGGKLKSIAGYPVTGFNDLDGYKYHFEGGWLLIRPSGTEPILRIYCEADYTEKVEKVLAFASKLG</sequence>
<dbReference type="CDD" id="cd05800">
    <property type="entry name" value="PGM_like2"/>
    <property type="match status" value="1"/>
</dbReference>
<dbReference type="GO" id="GO:0008973">
    <property type="term" value="F:phosphopentomutase activity"/>
    <property type="evidence" value="ECO:0007669"/>
    <property type="project" value="TreeGrafter"/>
</dbReference>
<evidence type="ECO:0000256" key="3">
    <source>
        <dbReference type="ARBA" id="ARBA00022553"/>
    </source>
</evidence>
<comment type="caution">
    <text evidence="12">The sequence shown here is derived from an EMBL/GenBank/DDBJ whole genome shotgun (WGS) entry which is preliminary data.</text>
</comment>
<dbReference type="GO" id="GO:0006166">
    <property type="term" value="P:purine ribonucleoside salvage"/>
    <property type="evidence" value="ECO:0007669"/>
    <property type="project" value="TreeGrafter"/>
</dbReference>
<dbReference type="PRINTS" id="PR00509">
    <property type="entry name" value="PGMPMM"/>
</dbReference>
<dbReference type="AlphaFoldDB" id="A0A7C5HBU9"/>
<evidence type="ECO:0000259" key="10">
    <source>
        <dbReference type="Pfam" id="PF02879"/>
    </source>
</evidence>
<feature type="domain" description="Alpha-D-phosphohexomutase alpha/beta/alpha" evidence="11">
    <location>
        <begin position="259"/>
        <end position="371"/>
    </location>
</feature>
<dbReference type="GO" id="GO:0000287">
    <property type="term" value="F:magnesium ion binding"/>
    <property type="evidence" value="ECO:0007669"/>
    <property type="project" value="InterPro"/>
</dbReference>
<evidence type="ECO:0000256" key="6">
    <source>
        <dbReference type="ARBA" id="ARBA00023235"/>
    </source>
</evidence>
<keyword evidence="3" id="KW-0597">Phosphoprotein</keyword>
<dbReference type="PANTHER" id="PTHR45745">
    <property type="entry name" value="PHOSPHOMANNOMUTASE 45A"/>
    <property type="match status" value="1"/>
</dbReference>
<dbReference type="SUPFAM" id="SSF55957">
    <property type="entry name" value="Phosphoglucomutase, C-terminal domain"/>
    <property type="match status" value="1"/>
</dbReference>
<keyword evidence="4 7" id="KW-0479">Metal-binding</keyword>
<dbReference type="Gene3D" id="3.40.120.10">
    <property type="entry name" value="Alpha-D-Glucose-1,6-Bisphosphate, subunit A, domain 3"/>
    <property type="match status" value="3"/>
</dbReference>
<feature type="domain" description="Alpha-D-phosphohexomutase alpha/beta/alpha" evidence="10">
    <location>
        <begin position="157"/>
        <end position="255"/>
    </location>
</feature>
<feature type="domain" description="Alpha-D-phosphohexomutase alpha/beta/alpha" evidence="9">
    <location>
        <begin position="3"/>
        <end position="135"/>
    </location>
</feature>
<gene>
    <name evidence="12" type="ORF">ENL07_04775</name>
</gene>
<dbReference type="InterPro" id="IPR005844">
    <property type="entry name" value="A-D-PHexomutase_a/b/a-I"/>
</dbReference>
<dbReference type="Pfam" id="PF02878">
    <property type="entry name" value="PGM_PMM_I"/>
    <property type="match status" value="1"/>
</dbReference>
<dbReference type="InterPro" id="IPR005845">
    <property type="entry name" value="A-D-PHexomutase_a/b/a-II"/>
</dbReference>